<evidence type="ECO:0000256" key="1">
    <source>
        <dbReference type="ARBA" id="ARBA00001412"/>
    </source>
</evidence>
<name>C7J7J1_ORYSJ</name>
<dbReference type="PRINTS" id="PR00742">
    <property type="entry name" value="GLHYDRLASE35"/>
</dbReference>
<evidence type="ECO:0000313" key="8">
    <source>
        <dbReference type="EMBL" id="BAH94821.1"/>
    </source>
</evidence>
<dbReference type="SUPFAM" id="SSF51445">
    <property type="entry name" value="(Trans)glycosidases"/>
    <property type="match status" value="1"/>
</dbReference>
<comment type="catalytic activity">
    <reaction evidence="1">
        <text>Hydrolysis of terminal non-reducing beta-D-galactose residues in beta-D-galactosides.</text>
        <dbReference type="EC" id="3.2.1.23"/>
    </reaction>
</comment>
<dbReference type="EMBL" id="AP008216">
    <property type="protein sequence ID" value="BAH94821.1"/>
    <property type="molecule type" value="Genomic_DNA"/>
</dbReference>
<dbReference type="GO" id="GO:0004565">
    <property type="term" value="F:beta-galactosidase activity"/>
    <property type="evidence" value="ECO:0007669"/>
    <property type="project" value="UniProtKB-EC"/>
</dbReference>
<keyword evidence="6" id="KW-0732">Signal</keyword>
<evidence type="ECO:0000256" key="5">
    <source>
        <dbReference type="ARBA" id="ARBA00022525"/>
    </source>
</evidence>
<dbReference type="AlphaFoldDB" id="C7J7J1"/>
<protein>
    <recommendedName>
        <fullName evidence="4">beta-galactosidase</fullName>
        <ecNumber evidence="4">3.2.1.23</ecNumber>
    </recommendedName>
</protein>
<dbReference type="InterPro" id="IPR001944">
    <property type="entry name" value="Glycoside_Hdrlase_35"/>
</dbReference>
<accession>C7J7J1</accession>
<dbReference type="EC" id="3.2.1.23" evidence="4"/>
<evidence type="ECO:0000256" key="3">
    <source>
        <dbReference type="ARBA" id="ARBA00009809"/>
    </source>
</evidence>
<evidence type="ECO:0000313" key="9">
    <source>
        <dbReference type="Proteomes" id="UP000000763"/>
    </source>
</evidence>
<reference evidence="9" key="2">
    <citation type="journal article" date="2008" name="Nucleic Acids Res.">
        <title>The rice annotation project database (RAP-DB): 2008 update.</title>
        <authorList>
            <consortium name="The rice annotation project (RAP)"/>
        </authorList>
    </citation>
    <scope>GENOME REANNOTATION</scope>
    <source>
        <strain evidence="9">cv. Nipponbare</strain>
    </source>
</reference>
<comment type="similarity">
    <text evidence="3">Belongs to the glycosyl hydrolase 35 family.</text>
</comment>
<dbReference type="Pfam" id="PF01301">
    <property type="entry name" value="Glyco_hydro_35"/>
    <property type="match status" value="1"/>
</dbReference>
<feature type="chain" id="PRO_5002978793" description="beta-galactosidase" evidence="6">
    <location>
        <begin position="21"/>
        <end position="143"/>
    </location>
</feature>
<dbReference type="KEGG" id="dosa:Os10g0340600"/>
<dbReference type="PROSITE" id="PS51257">
    <property type="entry name" value="PROKAR_LIPOPROTEIN"/>
    <property type="match status" value="1"/>
</dbReference>
<feature type="signal peptide" evidence="6">
    <location>
        <begin position="1"/>
        <end position="20"/>
    </location>
</feature>
<gene>
    <name evidence="8" type="ordered locus">Os10g0340600</name>
</gene>
<evidence type="ECO:0000256" key="4">
    <source>
        <dbReference type="ARBA" id="ARBA00012756"/>
    </source>
</evidence>
<keyword evidence="5" id="KW-0964">Secreted</keyword>
<dbReference type="GO" id="GO:0005576">
    <property type="term" value="C:extracellular region"/>
    <property type="evidence" value="ECO:0007669"/>
    <property type="project" value="UniProtKB-SubCell"/>
</dbReference>
<proteinExistence type="inferred from homology"/>
<evidence type="ECO:0000256" key="2">
    <source>
        <dbReference type="ARBA" id="ARBA00004613"/>
    </source>
</evidence>
<feature type="domain" description="Glycoside hydrolase 35 catalytic" evidence="7">
    <location>
        <begin position="37"/>
        <end position="134"/>
    </location>
</feature>
<dbReference type="InterPro" id="IPR031330">
    <property type="entry name" value="Gly_Hdrlase_35_cat"/>
</dbReference>
<evidence type="ECO:0000256" key="6">
    <source>
        <dbReference type="SAM" id="SignalP"/>
    </source>
</evidence>
<sequence>MAKAMCSLGACLAVMLVVLAAAVAGVGCSIVSYDGRSLILDGERRIVISGSIHYPRSTPEMWPDLIKKAKEGGLNAIETYVFWNGHEPRRREFNFEGNYDVVRFFKEIQNAGMYAILRIGPYICGEWNYGYMPMLYLDTIVCL</sequence>
<dbReference type="InterPro" id="IPR017853">
    <property type="entry name" value="GH"/>
</dbReference>
<comment type="subcellular location">
    <subcellularLocation>
        <location evidence="2">Secreted</location>
    </subcellularLocation>
</comment>
<dbReference type="Gene3D" id="3.20.20.80">
    <property type="entry name" value="Glycosidases"/>
    <property type="match status" value="1"/>
</dbReference>
<evidence type="ECO:0000259" key="7">
    <source>
        <dbReference type="Pfam" id="PF01301"/>
    </source>
</evidence>
<dbReference type="PANTHER" id="PTHR23421">
    <property type="entry name" value="BETA-GALACTOSIDASE RELATED"/>
    <property type="match status" value="1"/>
</dbReference>
<reference evidence="8 9" key="1">
    <citation type="journal article" date="2005" name="Nature">
        <title>The map-based sequence of the rice genome.</title>
        <authorList>
            <consortium name="International rice genome sequencing project (IRGSP)"/>
            <person name="Matsumoto T."/>
            <person name="Wu J."/>
            <person name="Kanamori H."/>
            <person name="Katayose Y."/>
            <person name="Fujisawa M."/>
            <person name="Namiki N."/>
            <person name="Mizuno H."/>
            <person name="Yamamoto K."/>
            <person name="Antonio B.A."/>
            <person name="Baba T."/>
            <person name="Sakata K."/>
            <person name="Nagamura Y."/>
            <person name="Aoki H."/>
            <person name="Arikawa K."/>
            <person name="Arita K."/>
            <person name="Bito T."/>
            <person name="Chiden Y."/>
            <person name="Fujitsuka N."/>
            <person name="Fukunaka R."/>
            <person name="Hamada M."/>
            <person name="Harada C."/>
            <person name="Hayashi A."/>
            <person name="Hijishita S."/>
            <person name="Honda M."/>
            <person name="Hosokawa S."/>
            <person name="Ichikawa Y."/>
            <person name="Idonuma A."/>
            <person name="Iijima M."/>
            <person name="Ikeda M."/>
            <person name="Ikeno M."/>
            <person name="Ito K."/>
            <person name="Ito S."/>
            <person name="Ito T."/>
            <person name="Ito Y."/>
            <person name="Ito Y."/>
            <person name="Iwabuchi A."/>
            <person name="Kamiya K."/>
            <person name="Karasawa W."/>
            <person name="Kurita K."/>
            <person name="Katagiri S."/>
            <person name="Kikuta A."/>
            <person name="Kobayashi H."/>
            <person name="Kobayashi N."/>
            <person name="Machita K."/>
            <person name="Maehara T."/>
            <person name="Masukawa M."/>
            <person name="Mizubayashi T."/>
            <person name="Mukai Y."/>
            <person name="Nagasaki H."/>
            <person name="Nagata Y."/>
            <person name="Naito S."/>
            <person name="Nakashima M."/>
            <person name="Nakama Y."/>
            <person name="Nakamichi Y."/>
            <person name="Nakamura M."/>
            <person name="Meguro A."/>
            <person name="Negishi M."/>
            <person name="Ohta I."/>
            <person name="Ohta T."/>
            <person name="Okamoto M."/>
            <person name="Ono N."/>
            <person name="Saji S."/>
            <person name="Sakaguchi M."/>
            <person name="Sakai K."/>
            <person name="Shibata M."/>
            <person name="Shimokawa T."/>
            <person name="Song J."/>
            <person name="Takazaki Y."/>
            <person name="Terasawa K."/>
            <person name="Tsugane M."/>
            <person name="Tsuji K."/>
            <person name="Ueda S."/>
            <person name="Waki K."/>
            <person name="Yamagata H."/>
            <person name="Yamamoto M."/>
            <person name="Yamamoto S."/>
            <person name="Yamane H."/>
            <person name="Yoshiki S."/>
            <person name="Yoshihara R."/>
            <person name="Yukawa K."/>
            <person name="Zhong H."/>
            <person name="Yano M."/>
            <person name="Yuan Q."/>
            <person name="Ouyang S."/>
            <person name="Liu J."/>
            <person name="Jones K.M."/>
            <person name="Gansberger K."/>
            <person name="Moffat K."/>
            <person name="Hill J."/>
            <person name="Bera J."/>
            <person name="Fadrosh D."/>
            <person name="Jin S."/>
            <person name="Johri S."/>
            <person name="Kim M."/>
            <person name="Overton L."/>
            <person name="Reardon M."/>
            <person name="Tsitrin T."/>
            <person name="Vuong H."/>
            <person name="Weaver B."/>
            <person name="Ciecko A."/>
            <person name="Tallon L."/>
            <person name="Jackson J."/>
            <person name="Pai G."/>
            <person name="Aken S.V."/>
            <person name="Utterback T."/>
            <person name="Reidmuller S."/>
            <person name="Feldblyum T."/>
            <person name="Hsiao J."/>
            <person name="Zismann V."/>
            <person name="Iobst S."/>
            <person name="de Vazeille A.R."/>
            <person name="Buell C.R."/>
            <person name="Ying K."/>
            <person name="Li Y."/>
            <person name="Lu T."/>
            <person name="Huang Y."/>
            <person name="Zhao Q."/>
            <person name="Feng Q."/>
            <person name="Zhang L."/>
            <person name="Zhu J."/>
            <person name="Weng Q."/>
            <person name="Mu J."/>
            <person name="Lu Y."/>
            <person name="Fan D."/>
            <person name="Liu Y."/>
            <person name="Guan J."/>
            <person name="Zhang Y."/>
            <person name="Yu S."/>
            <person name="Liu X."/>
            <person name="Zhang Y."/>
            <person name="Hong G."/>
            <person name="Han B."/>
            <person name="Choisne N."/>
            <person name="Demange N."/>
            <person name="Orjeda G."/>
            <person name="Samain S."/>
            <person name="Cattolico L."/>
            <person name="Pelletier E."/>
            <person name="Couloux A."/>
            <person name="Segurens B."/>
            <person name="Wincker P."/>
            <person name="D'Hont A."/>
            <person name="Scarpelli C."/>
            <person name="Weissenbach J."/>
            <person name="Salanoubat M."/>
            <person name="Quetier F."/>
            <person name="Yu Y."/>
            <person name="Kim H.R."/>
            <person name="Rambo T."/>
            <person name="Currie J."/>
            <person name="Collura K."/>
            <person name="Luo M."/>
            <person name="Yang T."/>
            <person name="Ammiraju J.S.S."/>
            <person name="Engler F."/>
            <person name="Soderlund C."/>
            <person name="Wing R.A."/>
            <person name="Palmer L.E."/>
            <person name="de la Bastide M."/>
            <person name="Spiegel L."/>
            <person name="Nascimento L."/>
            <person name="Zutavern T."/>
            <person name="O'Shaughnessy A."/>
            <person name="Dike S."/>
            <person name="Dedhia N."/>
            <person name="Preston R."/>
            <person name="Balija V."/>
            <person name="McCombie W.R."/>
            <person name="Chow T."/>
            <person name="Chen H."/>
            <person name="Chung M."/>
            <person name="Chen C."/>
            <person name="Shaw J."/>
            <person name="Wu H."/>
            <person name="Hsiao K."/>
            <person name="Chao Y."/>
            <person name="Chu M."/>
            <person name="Cheng C."/>
            <person name="Hour A."/>
            <person name="Lee P."/>
            <person name="Lin S."/>
            <person name="Lin Y."/>
            <person name="Liou J."/>
            <person name="Liu S."/>
            <person name="Hsing Y."/>
            <person name="Raghuvanshi S."/>
            <person name="Mohanty A."/>
            <person name="Bharti A.K."/>
            <person name="Gaur A."/>
            <person name="Gupta V."/>
            <person name="Kumar D."/>
            <person name="Ravi V."/>
            <person name="Vij S."/>
            <person name="Kapur A."/>
            <person name="Khurana P."/>
            <person name="Khurana P."/>
            <person name="Khurana J.P."/>
            <person name="Tyagi A.K."/>
            <person name="Gaikwad K."/>
            <person name="Singh A."/>
            <person name="Dalal V."/>
            <person name="Srivastava S."/>
            <person name="Dixit A."/>
            <person name="Pal A.K."/>
            <person name="Ghazi I.A."/>
            <person name="Yadav M."/>
            <person name="Pandit A."/>
            <person name="Bhargava A."/>
            <person name="Sureshbabu K."/>
            <person name="Batra K."/>
            <person name="Sharma T.R."/>
            <person name="Mohapatra T."/>
            <person name="Singh N.K."/>
            <person name="Messing J."/>
            <person name="Nelson A.B."/>
            <person name="Fuks G."/>
            <person name="Kavchok S."/>
            <person name="Keizer G."/>
            <person name="Linton E."/>
            <person name="Llaca V."/>
            <person name="Song R."/>
            <person name="Tanyolac B."/>
            <person name="Young S."/>
            <person name="Ho-Il K."/>
            <person name="Hahn J.H."/>
            <person name="Sangsakoo G."/>
            <person name="Vanavichit A."/>
            <person name="de Mattos Luiz.A.T."/>
            <person name="Zimmer P.D."/>
            <person name="Malone G."/>
            <person name="Dellagostin O."/>
            <person name="de Oliveira A.C."/>
            <person name="Bevan M."/>
            <person name="Bancroft I."/>
            <person name="Minx P."/>
            <person name="Cordum H."/>
            <person name="Wilson R."/>
            <person name="Cheng Z."/>
            <person name="Jin W."/>
            <person name="Jiang J."/>
            <person name="Leong S.A."/>
            <person name="Iwama H."/>
            <person name="Gojobori T."/>
            <person name="Itoh T."/>
            <person name="Niimura Y."/>
            <person name="Fujii Y."/>
            <person name="Habara T."/>
            <person name="Sakai H."/>
            <person name="Sato Y."/>
            <person name="Wilson G."/>
            <person name="Kumar K."/>
            <person name="McCouch S."/>
            <person name="Juretic N."/>
            <person name="Hoen D."/>
            <person name="Wright S."/>
            <person name="Bruskiewich R."/>
            <person name="Bureau T."/>
            <person name="Miyao A."/>
            <person name="Hirochika H."/>
            <person name="Nishikawa T."/>
            <person name="Kadowaki K."/>
            <person name="Sugiura M."/>
            <person name="Burr B."/>
            <person name="Sasaki T."/>
        </authorList>
    </citation>
    <scope>NUCLEOTIDE SEQUENCE [LARGE SCALE GENOMIC DNA]</scope>
    <source>
        <strain evidence="9">cv. Nipponbare</strain>
    </source>
</reference>
<organism evidence="8 9">
    <name type="scientific">Oryza sativa subsp. japonica</name>
    <name type="common">Rice</name>
    <dbReference type="NCBI Taxonomy" id="39947"/>
    <lineage>
        <taxon>Eukaryota</taxon>
        <taxon>Viridiplantae</taxon>
        <taxon>Streptophyta</taxon>
        <taxon>Embryophyta</taxon>
        <taxon>Tracheophyta</taxon>
        <taxon>Spermatophyta</taxon>
        <taxon>Magnoliopsida</taxon>
        <taxon>Liliopsida</taxon>
        <taxon>Poales</taxon>
        <taxon>Poaceae</taxon>
        <taxon>BOP clade</taxon>
        <taxon>Oryzoideae</taxon>
        <taxon>Oryzeae</taxon>
        <taxon>Oryzinae</taxon>
        <taxon>Oryza</taxon>
        <taxon>Oryza sativa</taxon>
    </lineage>
</organism>
<dbReference type="Proteomes" id="UP000000763">
    <property type="component" value="Chromosome 10"/>
</dbReference>
<dbReference type="GO" id="GO:0005975">
    <property type="term" value="P:carbohydrate metabolic process"/>
    <property type="evidence" value="ECO:0007669"/>
    <property type="project" value="InterPro"/>
</dbReference>